<dbReference type="GO" id="GO:0005886">
    <property type="term" value="C:plasma membrane"/>
    <property type="evidence" value="ECO:0007669"/>
    <property type="project" value="InterPro"/>
</dbReference>
<dbReference type="GO" id="GO:0015385">
    <property type="term" value="F:sodium:proton antiporter activity"/>
    <property type="evidence" value="ECO:0007669"/>
    <property type="project" value="InterPro"/>
</dbReference>
<gene>
    <name evidence="7" type="ORF">SAMN05421508_105291</name>
</gene>
<feature type="transmembrane region" description="Helical" evidence="5">
    <location>
        <begin position="6"/>
        <end position="25"/>
    </location>
</feature>
<dbReference type="Pfam" id="PF00999">
    <property type="entry name" value="Na_H_Exchanger"/>
    <property type="match status" value="1"/>
</dbReference>
<feature type="transmembrane region" description="Helical" evidence="5">
    <location>
        <begin position="97"/>
        <end position="118"/>
    </location>
</feature>
<evidence type="ECO:0000313" key="7">
    <source>
        <dbReference type="EMBL" id="SOD96371.1"/>
    </source>
</evidence>
<feature type="transmembrane region" description="Helical" evidence="5">
    <location>
        <begin position="347"/>
        <end position="367"/>
    </location>
</feature>
<keyword evidence="4 5" id="KW-0472">Membrane</keyword>
<feature type="transmembrane region" description="Helical" evidence="5">
    <location>
        <begin position="200"/>
        <end position="222"/>
    </location>
</feature>
<dbReference type="Proteomes" id="UP000219621">
    <property type="component" value="Unassembled WGS sequence"/>
</dbReference>
<accession>A0A286GLF7</accession>
<evidence type="ECO:0000256" key="5">
    <source>
        <dbReference type="SAM" id="Phobius"/>
    </source>
</evidence>
<evidence type="ECO:0000256" key="3">
    <source>
        <dbReference type="ARBA" id="ARBA00022989"/>
    </source>
</evidence>
<name>A0A286GLF7_9PROT</name>
<feature type="transmembrane region" description="Helical" evidence="5">
    <location>
        <begin position="124"/>
        <end position="150"/>
    </location>
</feature>
<dbReference type="InterPro" id="IPR006153">
    <property type="entry name" value="Cation/H_exchanger_TM"/>
</dbReference>
<feature type="domain" description="Cation/H+ exchanger transmembrane" evidence="6">
    <location>
        <begin position="20"/>
        <end position="397"/>
    </location>
</feature>
<dbReference type="PANTHER" id="PTHR31382:SF1">
    <property type="entry name" value="SODIUM ION_PROTON EXCHANGER (EUROFUNG)"/>
    <property type="match status" value="1"/>
</dbReference>
<keyword evidence="3 5" id="KW-1133">Transmembrane helix</keyword>
<dbReference type="EMBL" id="OCNJ01000005">
    <property type="protein sequence ID" value="SOD96371.1"/>
    <property type="molecule type" value="Genomic_DNA"/>
</dbReference>
<feature type="transmembrane region" description="Helical" evidence="5">
    <location>
        <begin position="308"/>
        <end position="326"/>
    </location>
</feature>
<evidence type="ECO:0000256" key="2">
    <source>
        <dbReference type="ARBA" id="ARBA00022692"/>
    </source>
</evidence>
<dbReference type="OrthoDB" id="9810860at2"/>
<dbReference type="PANTHER" id="PTHR31382">
    <property type="entry name" value="NA(+)/H(+) ANTIPORTER"/>
    <property type="match status" value="1"/>
</dbReference>
<sequence length="416" mass="44254">MTDFHIAILCTTSVVLVLGLTSGLFKSTLPLSEPMVAIAAGIAVGPWGFGWLRLEALGDPHTLLEQVARLTIAVAVVTAAVRLPRGYFTTRAALGPLLALGPGMLIMWGVSTLLAWLILGVPGWTAALIGAIVTPTDPVLAGSIVTGRLAESKLPEGVRSLVTGESGANDGLGYAFVWLPLLMLAHPPGEALRLWLVETWLWEILAAVAVGLAAGWIASWLANGARRLGLTGETSLVTMTLALAFVAVSAVKLMGSDGILAAFCAGAVFRTHTTSHTDDENEQFQEAAKRFFELPVFVLSGAFLPVEAFLRDGWMLFGLAAALLLLRRPPGYWLLTRAMPQTPRRRDRAFVSWFGPVGIAALFYALVGHKEGAAAIVWHATAATVLLSAVVHGVTATIGTRAYMPARRANRRADPW</sequence>
<keyword evidence="8" id="KW-1185">Reference proteome</keyword>
<organism evidence="7 8">
    <name type="scientific">Caenispirillum bisanense</name>
    <dbReference type="NCBI Taxonomy" id="414052"/>
    <lineage>
        <taxon>Bacteria</taxon>
        <taxon>Pseudomonadati</taxon>
        <taxon>Pseudomonadota</taxon>
        <taxon>Alphaproteobacteria</taxon>
        <taxon>Rhodospirillales</taxon>
        <taxon>Novispirillaceae</taxon>
        <taxon>Caenispirillum</taxon>
    </lineage>
</organism>
<reference evidence="7 8" key="1">
    <citation type="submission" date="2017-09" db="EMBL/GenBank/DDBJ databases">
        <authorList>
            <person name="Ehlers B."/>
            <person name="Leendertz F.H."/>
        </authorList>
    </citation>
    <scope>NUCLEOTIDE SEQUENCE [LARGE SCALE GENOMIC DNA]</scope>
    <source>
        <strain evidence="7 8">USBA 140</strain>
    </source>
</reference>
<dbReference type="RefSeq" id="WP_097279660.1">
    <property type="nucleotide sequence ID" value="NZ_OCNJ01000005.1"/>
</dbReference>
<keyword evidence="2 5" id="KW-0812">Transmembrane</keyword>
<dbReference type="GO" id="GO:0036376">
    <property type="term" value="P:sodium ion export across plasma membrane"/>
    <property type="evidence" value="ECO:0007669"/>
    <property type="project" value="InterPro"/>
</dbReference>
<protein>
    <submittedName>
        <fullName evidence="7">Sodium/proton antiporter, CPA1 family</fullName>
    </submittedName>
</protein>
<evidence type="ECO:0000259" key="6">
    <source>
        <dbReference type="Pfam" id="PF00999"/>
    </source>
</evidence>
<feature type="transmembrane region" description="Helical" evidence="5">
    <location>
        <begin position="66"/>
        <end position="85"/>
    </location>
</feature>
<feature type="transmembrane region" description="Helical" evidence="5">
    <location>
        <begin position="373"/>
        <end position="398"/>
    </location>
</feature>
<evidence type="ECO:0000313" key="8">
    <source>
        <dbReference type="Proteomes" id="UP000219621"/>
    </source>
</evidence>
<dbReference type="Gene3D" id="1.20.1530.20">
    <property type="match status" value="1"/>
</dbReference>
<evidence type="ECO:0000256" key="4">
    <source>
        <dbReference type="ARBA" id="ARBA00023136"/>
    </source>
</evidence>
<proteinExistence type="predicted"/>
<dbReference type="GO" id="GO:0042391">
    <property type="term" value="P:regulation of membrane potential"/>
    <property type="evidence" value="ECO:0007669"/>
    <property type="project" value="InterPro"/>
</dbReference>
<feature type="transmembrane region" description="Helical" evidence="5">
    <location>
        <begin position="171"/>
        <end position="188"/>
    </location>
</feature>
<dbReference type="InterPro" id="IPR038770">
    <property type="entry name" value="Na+/solute_symporter_sf"/>
</dbReference>
<dbReference type="InterPro" id="IPR004712">
    <property type="entry name" value="Na+/H+_antiporter_fungi"/>
</dbReference>
<dbReference type="GO" id="GO:0120029">
    <property type="term" value="P:proton export across plasma membrane"/>
    <property type="evidence" value="ECO:0007669"/>
    <property type="project" value="InterPro"/>
</dbReference>
<feature type="transmembrane region" description="Helical" evidence="5">
    <location>
        <begin position="234"/>
        <end position="251"/>
    </location>
</feature>
<dbReference type="AlphaFoldDB" id="A0A286GLF7"/>
<feature type="transmembrane region" description="Helical" evidence="5">
    <location>
        <begin position="37"/>
        <end position="54"/>
    </location>
</feature>
<comment type="subcellular location">
    <subcellularLocation>
        <location evidence="1">Membrane</location>
        <topology evidence="1">Multi-pass membrane protein</topology>
    </subcellularLocation>
</comment>
<evidence type="ECO:0000256" key="1">
    <source>
        <dbReference type="ARBA" id="ARBA00004141"/>
    </source>
</evidence>